<keyword evidence="3" id="KW-1185">Reference proteome</keyword>
<proteinExistence type="predicted"/>
<name>A0ABT5HRW2_9CAUL</name>
<sequence>MVAASLPPDIKQAETPAPYVENLPVAPTIAPDSLSTDLTQSRIEVSSSFQGAKVILYGAVFQPKDQPSDVVVVIRGPKASMRLIRKTQHAGVWLNSRPVVFEGAPGYYMAASSQPLDRITDFSHRRLLGLGLDYIAMDTSRENKVVTRYGVKDVVVNGLEADYLDWRRAVIRLKSKAGLYADNPLGVRFVDQNLFRAEVTLPSEAPIGDYTAEVWLFRNGQPVGYSEKTMTVEKVGFERFIFNSAHRHAWLYGLACVAMSMGMGALASRLFRRG</sequence>
<evidence type="ECO:0000256" key="1">
    <source>
        <dbReference type="SAM" id="Phobius"/>
    </source>
</evidence>
<gene>
    <name evidence="2" type="ORF">PQU92_05985</name>
</gene>
<dbReference type="RefSeq" id="WP_272747296.1">
    <property type="nucleotide sequence ID" value="NZ_JAQQKX010000003.1"/>
</dbReference>
<accession>A0ABT5HRW2</accession>
<dbReference type="InterPro" id="IPR019088">
    <property type="entry name" value="CHP02186-rel_TM"/>
</dbReference>
<dbReference type="EMBL" id="JAQQKX010000003">
    <property type="protein sequence ID" value="MDC7682816.1"/>
    <property type="molecule type" value="Genomic_DNA"/>
</dbReference>
<feature type="transmembrane region" description="Helical" evidence="1">
    <location>
        <begin position="249"/>
        <end position="271"/>
    </location>
</feature>
<keyword evidence="1" id="KW-0472">Membrane</keyword>
<dbReference type="Proteomes" id="UP001214854">
    <property type="component" value="Unassembled WGS sequence"/>
</dbReference>
<keyword evidence="1" id="KW-0812">Transmembrane</keyword>
<evidence type="ECO:0000313" key="3">
    <source>
        <dbReference type="Proteomes" id="UP001214854"/>
    </source>
</evidence>
<protein>
    <submittedName>
        <fullName evidence="2">TIGR02186 family protein</fullName>
    </submittedName>
</protein>
<dbReference type="Pfam" id="PF09608">
    <property type="entry name" value="Alph_Pro_TM"/>
    <property type="match status" value="1"/>
</dbReference>
<organism evidence="2 3">
    <name type="scientific">Asticcacaulis aquaticus</name>
    <dbReference type="NCBI Taxonomy" id="2984212"/>
    <lineage>
        <taxon>Bacteria</taxon>
        <taxon>Pseudomonadati</taxon>
        <taxon>Pseudomonadota</taxon>
        <taxon>Alphaproteobacteria</taxon>
        <taxon>Caulobacterales</taxon>
        <taxon>Caulobacteraceae</taxon>
        <taxon>Asticcacaulis</taxon>
    </lineage>
</organism>
<keyword evidence="1" id="KW-1133">Transmembrane helix</keyword>
<reference evidence="2 3" key="1">
    <citation type="submission" date="2023-01" db="EMBL/GenBank/DDBJ databases">
        <title>Novel species of the genus Asticcacaulis isolated from rivers.</title>
        <authorList>
            <person name="Lu H."/>
        </authorList>
    </citation>
    <scope>NUCLEOTIDE SEQUENCE [LARGE SCALE GENOMIC DNA]</scope>
    <source>
        <strain evidence="2 3">BYS171W</strain>
    </source>
</reference>
<evidence type="ECO:0000313" key="2">
    <source>
        <dbReference type="EMBL" id="MDC7682816.1"/>
    </source>
</evidence>
<comment type="caution">
    <text evidence="2">The sequence shown here is derived from an EMBL/GenBank/DDBJ whole genome shotgun (WGS) entry which is preliminary data.</text>
</comment>